<keyword evidence="2" id="KW-1185">Reference proteome</keyword>
<organism evidence="1 2">
    <name type="scientific">Candidatus Syntrophosphaera thermopropionivorans</name>
    <dbReference type="NCBI Taxonomy" id="2593015"/>
    <lineage>
        <taxon>Bacteria</taxon>
        <taxon>Pseudomonadati</taxon>
        <taxon>Candidatus Cloacimonadota</taxon>
        <taxon>Candidatus Cloacimonadia</taxon>
        <taxon>Candidatus Cloacimonadales</taxon>
        <taxon>Candidatus Cloacimonadaceae</taxon>
        <taxon>Candidatus Syntrophosphaera</taxon>
    </lineage>
</organism>
<comment type="caution">
    <text evidence="1">The sequence shown here is derived from an EMBL/GenBank/DDBJ whole genome shotgun (WGS) entry which is preliminary data.</text>
</comment>
<proteinExistence type="predicted"/>
<evidence type="ECO:0000313" key="2">
    <source>
        <dbReference type="Proteomes" id="UP000294588"/>
    </source>
</evidence>
<protein>
    <submittedName>
        <fullName evidence="1">V-type ATP synthase subunit K</fullName>
    </submittedName>
</protein>
<dbReference type="Proteomes" id="UP000294588">
    <property type="component" value="Unassembled WGS sequence"/>
</dbReference>
<name>A0AC61QIK3_9BACT</name>
<reference evidence="1" key="1">
    <citation type="submission" date="2019-03" db="EMBL/GenBank/DDBJ databases">
        <title>Candidatus Syntrophosphaera thermopropionivorans: a novel player in syntrophic propionate oxidation during anaerobic digestion.</title>
        <authorList>
            <person name="Dyksma S."/>
        </authorList>
    </citation>
    <scope>NUCLEOTIDE SEQUENCE</scope>
    <source>
        <strain evidence="1">W5</strain>
    </source>
</reference>
<gene>
    <name evidence="1" type="ORF">E0946_05300</name>
</gene>
<evidence type="ECO:0000313" key="1">
    <source>
        <dbReference type="EMBL" id="TDF72779.1"/>
    </source>
</evidence>
<dbReference type="EMBL" id="SMOG01000016">
    <property type="protein sequence ID" value="TDF72779.1"/>
    <property type="molecule type" value="Genomic_DNA"/>
</dbReference>
<sequence length="171" mass="17659">MPYILLQAGNSATQALANSGHSTAYILAWIGLFLMVALSGIGSAWGTVIGGSATIAAMKKRDDVFANCMILSALPGTQGLYGFGAFFILKGFVVADINMITAAAIFGAGLISGLVNLISAYFQARVVATGIESIGNGHNVFSNTLILAVYPELYAIISFAACFLISAALPL</sequence>
<accession>A0AC61QIK3</accession>